<comment type="similarity">
    <text evidence="1">Belongs to the YciI family.</text>
</comment>
<evidence type="ECO:0000259" key="2">
    <source>
        <dbReference type="Pfam" id="PF03795"/>
    </source>
</evidence>
<dbReference type="Gene3D" id="3.30.70.1060">
    <property type="entry name" value="Dimeric alpha+beta barrel"/>
    <property type="match status" value="1"/>
</dbReference>
<dbReference type="Proteomes" id="UP000199356">
    <property type="component" value="Unassembled WGS sequence"/>
</dbReference>
<evidence type="ECO:0000256" key="1">
    <source>
        <dbReference type="ARBA" id="ARBA00007689"/>
    </source>
</evidence>
<dbReference type="AlphaFoldDB" id="A0A1I5NR99"/>
<protein>
    <recommendedName>
        <fullName evidence="2">YCII-related domain-containing protein</fullName>
    </recommendedName>
</protein>
<dbReference type="SUPFAM" id="SSF54909">
    <property type="entry name" value="Dimeric alpha+beta barrel"/>
    <property type="match status" value="1"/>
</dbReference>
<evidence type="ECO:0000313" key="3">
    <source>
        <dbReference type="EMBL" id="SFP23761.1"/>
    </source>
</evidence>
<dbReference type="Pfam" id="PF03795">
    <property type="entry name" value="YCII"/>
    <property type="match status" value="1"/>
</dbReference>
<reference evidence="3 4" key="1">
    <citation type="submission" date="2016-10" db="EMBL/GenBank/DDBJ databases">
        <authorList>
            <person name="de Groot N.N."/>
        </authorList>
    </citation>
    <scope>NUCLEOTIDE SEQUENCE [LARGE SCALE GENOMIC DNA]</scope>
    <source>
        <strain evidence="3 4">DSM 19547</strain>
    </source>
</reference>
<gene>
    <name evidence="3" type="ORF">SAMN04488047_10422</name>
</gene>
<dbReference type="OrthoDB" id="5523400at2"/>
<accession>A0A1I5NR99</accession>
<evidence type="ECO:0000313" key="4">
    <source>
        <dbReference type="Proteomes" id="UP000199356"/>
    </source>
</evidence>
<dbReference type="InterPro" id="IPR011008">
    <property type="entry name" value="Dimeric_a/b-barrel"/>
</dbReference>
<organism evidence="3 4">
    <name type="scientific">Tranquillimonas alkanivorans</name>
    <dbReference type="NCBI Taxonomy" id="441119"/>
    <lineage>
        <taxon>Bacteria</taxon>
        <taxon>Pseudomonadati</taxon>
        <taxon>Pseudomonadota</taxon>
        <taxon>Alphaproteobacteria</taxon>
        <taxon>Rhodobacterales</taxon>
        <taxon>Roseobacteraceae</taxon>
        <taxon>Tranquillimonas</taxon>
    </lineage>
</organism>
<feature type="domain" description="YCII-related" evidence="2">
    <location>
        <begin position="28"/>
        <end position="113"/>
    </location>
</feature>
<dbReference type="InterPro" id="IPR005545">
    <property type="entry name" value="YCII"/>
</dbReference>
<dbReference type="RefSeq" id="WP_093419557.1">
    <property type="nucleotide sequence ID" value="NZ_FOXA01000004.1"/>
</dbReference>
<name>A0A1I5NR99_9RHOB</name>
<dbReference type="STRING" id="441119.SAMN04488047_10422"/>
<proteinExistence type="inferred from homology"/>
<dbReference type="EMBL" id="FOXA01000004">
    <property type="protein sequence ID" value="SFP23761.1"/>
    <property type="molecule type" value="Genomic_DNA"/>
</dbReference>
<sequence>MSEDNKPTALPVAEVKKASAAMLQKQLYAIFTTPTDGIGPMLENMQDHLAFQVALEEEGVMYAAGPMWTDDEQEWEGEGLVIVRAESRADAIKIAERDPMHQRQARSFRVRPWMINEGTITVRLDSSTQTFAIL</sequence>
<keyword evidence="4" id="KW-1185">Reference proteome</keyword>